<evidence type="ECO:0000313" key="1">
    <source>
        <dbReference type="EMBL" id="KAK3078500.1"/>
    </source>
</evidence>
<reference evidence="1" key="1">
    <citation type="submission" date="2024-09" db="EMBL/GenBank/DDBJ databases">
        <title>Black Yeasts Isolated from many extreme environments.</title>
        <authorList>
            <person name="Coleine C."/>
            <person name="Stajich J.E."/>
            <person name="Selbmann L."/>
        </authorList>
    </citation>
    <scope>NUCLEOTIDE SEQUENCE</scope>
    <source>
        <strain evidence="1">CCFEE 5737</strain>
    </source>
</reference>
<comment type="caution">
    <text evidence="1">The sequence shown here is derived from an EMBL/GenBank/DDBJ whole genome shotgun (WGS) entry which is preliminary data.</text>
</comment>
<sequence length="127" mass="14554">MDFYPPNVGSLQHLPSDDLDDMSPDVKPDNFLRCRDGKLRLCDFDSARGVDDDEEGYEGMVTGEFLAPNRDYYRTGRPPTISDDIYALGLSIWPLYTGDKDLENEDMEEVLRDKRTVDVTHIFDPET</sequence>
<accession>A0ACC3DPN3</accession>
<dbReference type="EMBL" id="JAWDJW010001843">
    <property type="protein sequence ID" value="KAK3078500.1"/>
    <property type="molecule type" value="Genomic_DNA"/>
</dbReference>
<dbReference type="Proteomes" id="UP001186974">
    <property type="component" value="Unassembled WGS sequence"/>
</dbReference>
<evidence type="ECO:0000313" key="2">
    <source>
        <dbReference type="Proteomes" id="UP001186974"/>
    </source>
</evidence>
<keyword evidence="2" id="KW-1185">Reference proteome</keyword>
<organism evidence="1 2">
    <name type="scientific">Coniosporium uncinatum</name>
    <dbReference type="NCBI Taxonomy" id="93489"/>
    <lineage>
        <taxon>Eukaryota</taxon>
        <taxon>Fungi</taxon>
        <taxon>Dikarya</taxon>
        <taxon>Ascomycota</taxon>
        <taxon>Pezizomycotina</taxon>
        <taxon>Dothideomycetes</taxon>
        <taxon>Dothideomycetes incertae sedis</taxon>
        <taxon>Coniosporium</taxon>
    </lineage>
</organism>
<gene>
    <name evidence="1" type="ORF">LTS18_007349</name>
</gene>
<proteinExistence type="predicted"/>
<protein>
    <submittedName>
        <fullName evidence="1">Uncharacterized protein</fullName>
    </submittedName>
</protein>
<name>A0ACC3DPN3_9PEZI</name>